<evidence type="ECO:0000259" key="1">
    <source>
        <dbReference type="Pfam" id="PF07728"/>
    </source>
</evidence>
<dbReference type="PANTHER" id="PTHR42759">
    <property type="entry name" value="MOXR FAMILY PROTEIN"/>
    <property type="match status" value="1"/>
</dbReference>
<dbReference type="RefSeq" id="WP_192786357.1">
    <property type="nucleotide sequence ID" value="NZ_JADBEK010000001.1"/>
</dbReference>
<sequence>MTVLRPHAEDQYAEELAFLAKDDDRPRPPGWKLSPWAVTTYILGDGDRITPKYVGARRIVEVAVATLATDRALLLLGVPGTAKTWLSEHLAAAISGDSTLLVQGTAGTAEEAIRYGWNYARLLAEGPSIEALTPSPVMRAMAEGRVARVEELTRMPSDVQDALITVLSEKTLPIPELNREVQAERGFNVIATANDRDRGVNELSSALRRRFNTVVLPVPATAEEEVDIVARRVTQLGRALELPETTTGLAEIRRVVTVFRELRTGVTEDGRTKVKSPSGTLSTAEAISVLTSGIALAAHFGDGVLRPSDVAAGIVGAVVQEPVSDRVVWREYLETVVRERSDWRDFYRACREVS</sequence>
<dbReference type="InterPro" id="IPR050764">
    <property type="entry name" value="CbbQ/NirQ/NorQ/GpvN"/>
</dbReference>
<name>A0ABR9LYC5_9ACTN</name>
<feature type="domain" description="ATPase dynein-related AAA" evidence="1">
    <location>
        <begin position="73"/>
        <end position="211"/>
    </location>
</feature>
<accession>A0ABR9LYC5</accession>
<evidence type="ECO:0000313" key="2">
    <source>
        <dbReference type="EMBL" id="MBE1585650.1"/>
    </source>
</evidence>
<dbReference type="SUPFAM" id="SSF52540">
    <property type="entry name" value="P-loop containing nucleoside triphosphate hydrolases"/>
    <property type="match status" value="1"/>
</dbReference>
<dbReference type="Proteomes" id="UP000633509">
    <property type="component" value="Unassembled WGS sequence"/>
</dbReference>
<keyword evidence="3" id="KW-1185">Reference proteome</keyword>
<comment type="caution">
    <text evidence="2">The sequence shown here is derived from an EMBL/GenBank/DDBJ whole genome shotgun (WGS) entry which is preliminary data.</text>
</comment>
<dbReference type="Gene3D" id="3.40.50.300">
    <property type="entry name" value="P-loop containing nucleotide triphosphate hydrolases"/>
    <property type="match status" value="1"/>
</dbReference>
<dbReference type="Pfam" id="PF07728">
    <property type="entry name" value="AAA_5"/>
    <property type="match status" value="1"/>
</dbReference>
<gene>
    <name evidence="2" type="ORF">H4W80_003908</name>
</gene>
<protein>
    <submittedName>
        <fullName evidence="2">MoxR-like ATPase</fullName>
    </submittedName>
</protein>
<proteinExistence type="predicted"/>
<dbReference type="PANTHER" id="PTHR42759:SF1">
    <property type="entry name" value="MAGNESIUM-CHELATASE SUBUNIT CHLD"/>
    <property type="match status" value="1"/>
</dbReference>
<reference evidence="2 3" key="1">
    <citation type="submission" date="2020-10" db="EMBL/GenBank/DDBJ databases">
        <title>Sequencing the genomes of 1000 actinobacteria strains.</title>
        <authorList>
            <person name="Klenk H.-P."/>
        </authorList>
    </citation>
    <scope>NUCLEOTIDE SEQUENCE [LARGE SCALE GENOMIC DNA]</scope>
    <source>
        <strain evidence="2 3">DSM 43173</strain>
    </source>
</reference>
<dbReference type="InterPro" id="IPR027417">
    <property type="entry name" value="P-loop_NTPase"/>
</dbReference>
<dbReference type="InterPro" id="IPR011704">
    <property type="entry name" value="ATPase_dyneun-rel_AAA"/>
</dbReference>
<evidence type="ECO:0000313" key="3">
    <source>
        <dbReference type="Proteomes" id="UP000633509"/>
    </source>
</evidence>
<organism evidence="2 3">
    <name type="scientific">Nonomuraea angiospora</name>
    <dbReference type="NCBI Taxonomy" id="46172"/>
    <lineage>
        <taxon>Bacteria</taxon>
        <taxon>Bacillati</taxon>
        <taxon>Actinomycetota</taxon>
        <taxon>Actinomycetes</taxon>
        <taxon>Streptosporangiales</taxon>
        <taxon>Streptosporangiaceae</taxon>
        <taxon>Nonomuraea</taxon>
    </lineage>
</organism>
<dbReference type="EMBL" id="JADBEK010000001">
    <property type="protein sequence ID" value="MBE1585650.1"/>
    <property type="molecule type" value="Genomic_DNA"/>
</dbReference>